<accession>A0ABV7JRJ0</accession>
<dbReference type="EMBL" id="JBHRTA010000051">
    <property type="protein sequence ID" value="MFC3199498.1"/>
    <property type="molecule type" value="Genomic_DNA"/>
</dbReference>
<name>A0ABV7JRJ0_9SPHI</name>
<keyword evidence="2" id="KW-1185">Reference proteome</keyword>
<comment type="caution">
    <text evidence="1">The sequence shown here is derived from an EMBL/GenBank/DDBJ whole genome shotgun (WGS) entry which is preliminary data.</text>
</comment>
<evidence type="ECO:0000313" key="1">
    <source>
        <dbReference type="EMBL" id="MFC3199498.1"/>
    </source>
</evidence>
<protein>
    <submittedName>
        <fullName evidence="1">Uncharacterized protein</fullName>
    </submittedName>
</protein>
<reference evidence="2" key="1">
    <citation type="journal article" date="2019" name="Int. J. Syst. Evol. Microbiol.">
        <title>The Global Catalogue of Microorganisms (GCM) 10K type strain sequencing project: providing services to taxonomists for standard genome sequencing and annotation.</title>
        <authorList>
            <consortium name="The Broad Institute Genomics Platform"/>
            <consortium name="The Broad Institute Genome Sequencing Center for Infectious Disease"/>
            <person name="Wu L."/>
            <person name="Ma J."/>
        </authorList>
    </citation>
    <scope>NUCLEOTIDE SEQUENCE [LARGE SCALE GENOMIC DNA]</scope>
    <source>
        <strain evidence="2">KCTC 52416</strain>
    </source>
</reference>
<evidence type="ECO:0000313" key="2">
    <source>
        <dbReference type="Proteomes" id="UP001595526"/>
    </source>
</evidence>
<gene>
    <name evidence="1" type="ORF">ACFOET_17885</name>
</gene>
<dbReference type="Proteomes" id="UP001595526">
    <property type="component" value="Unassembled WGS sequence"/>
</dbReference>
<proteinExistence type="predicted"/>
<dbReference type="RefSeq" id="WP_379025190.1">
    <property type="nucleotide sequence ID" value="NZ_JBHRTA010000051.1"/>
</dbReference>
<sequence>MSGDNLIISGNECFMPNGQPVLKFSKKFLDQIAEKRKTGYELKAAKANFMLHWKKEGAEQEVKVVLPEVLFERTYANRRSVDKNYYRSSL</sequence>
<organism evidence="1 2">
    <name type="scientific">Parapedobacter deserti</name>
    <dbReference type="NCBI Taxonomy" id="1912957"/>
    <lineage>
        <taxon>Bacteria</taxon>
        <taxon>Pseudomonadati</taxon>
        <taxon>Bacteroidota</taxon>
        <taxon>Sphingobacteriia</taxon>
        <taxon>Sphingobacteriales</taxon>
        <taxon>Sphingobacteriaceae</taxon>
        <taxon>Parapedobacter</taxon>
    </lineage>
</organism>